<name>A0A060UJR9_9PROT</name>
<dbReference type="InterPro" id="IPR002509">
    <property type="entry name" value="NODB_dom"/>
</dbReference>
<dbReference type="RefSeq" id="WP_035190888.1">
    <property type="nucleotide sequence ID" value="NZ_CCCS020000002.1"/>
</dbReference>
<reference evidence="4" key="1">
    <citation type="submission" date="2014-03" db="EMBL/GenBank/DDBJ databases">
        <authorList>
            <person name="Genoscope - CEA"/>
        </authorList>
    </citation>
    <scope>NUCLEOTIDE SEQUENCE [LARGE SCALE GENOMIC DNA]</scope>
    <source>
        <strain evidence="4">CF27</strain>
    </source>
</reference>
<dbReference type="PROSITE" id="PS51677">
    <property type="entry name" value="NODB"/>
    <property type="match status" value="1"/>
</dbReference>
<dbReference type="Proteomes" id="UP000193925">
    <property type="component" value="Chromosome AFERRI"/>
</dbReference>
<dbReference type="Pfam" id="PF01522">
    <property type="entry name" value="Polysacc_deac_1"/>
    <property type="match status" value="1"/>
</dbReference>
<accession>A0A060UJR9</accession>
<reference evidence="4" key="2">
    <citation type="submission" date="2014-07" db="EMBL/GenBank/DDBJ databases">
        <title>Initial genome analysis of the psychrotolerant acidophile Acidithiobacillus ferrivorans CF27: insights into iron and sulfur oxidation pathways and into biofilm formation.</title>
        <authorList>
            <person name="Talla E."/>
            <person name="Hedrich S."/>
            <person name="Mangenot S."/>
            <person name="Ji B."/>
            <person name="Johnson D.B."/>
            <person name="Barbe V."/>
            <person name="Bonnefoy V."/>
        </authorList>
    </citation>
    <scope>NUCLEOTIDE SEQUENCE [LARGE SCALE GENOMIC DNA]</scope>
    <source>
        <strain evidence="4">CF27</strain>
    </source>
</reference>
<protein>
    <submittedName>
        <fullName evidence="4">Polysaccharide deacetylase</fullName>
    </submittedName>
</protein>
<reference evidence="5 6" key="3">
    <citation type="submission" date="2017-03" db="EMBL/GenBank/DDBJ databases">
        <authorList>
            <person name="Regsiter A."/>
            <person name="William W."/>
        </authorList>
    </citation>
    <scope>NUCLEOTIDE SEQUENCE [LARGE SCALE GENOMIC DNA]</scope>
    <source>
        <strain evidence="5">PRJEB5721</strain>
    </source>
</reference>
<evidence type="ECO:0000259" key="3">
    <source>
        <dbReference type="PROSITE" id="PS51677"/>
    </source>
</evidence>
<sequence>MKPVPILMYHNIAVAPQGVKLRGLYISPRRFARQMALLHRLGYRGLSMSAAMPYLRGEQEAKVAVITLDDGYRDNLENALPVLQRYGFTATCYVVSAALGDHNYWDAEQLGASKPLMNLNELRSWQAGGMEVGAHSRHHPRLPELSDAALADEVAGSRQELEDLLGVPVTQFCYPYGAAGLREREAAQRAGFVAAVTVRRGRVSPPGADLMDLPRVMVGGHHAPHVFPLQLLTRHEDRH</sequence>
<dbReference type="EMBL" id="LT841305">
    <property type="protein sequence ID" value="SMH66959.1"/>
    <property type="molecule type" value="Genomic_DNA"/>
</dbReference>
<evidence type="ECO:0000256" key="2">
    <source>
        <dbReference type="ARBA" id="ARBA00022729"/>
    </source>
</evidence>
<feature type="domain" description="NodB homology" evidence="3">
    <location>
        <begin position="62"/>
        <end position="239"/>
    </location>
</feature>
<evidence type="ECO:0000313" key="6">
    <source>
        <dbReference type="Proteomes" id="UP000193925"/>
    </source>
</evidence>
<dbReference type="CDD" id="cd10918">
    <property type="entry name" value="CE4_NodB_like_5s_6s"/>
    <property type="match status" value="1"/>
</dbReference>
<comment type="subcellular location">
    <subcellularLocation>
        <location evidence="1">Secreted</location>
    </subcellularLocation>
</comment>
<evidence type="ECO:0000313" key="5">
    <source>
        <dbReference type="EMBL" id="SMH66959.1"/>
    </source>
</evidence>
<dbReference type="GO" id="GO:0005975">
    <property type="term" value="P:carbohydrate metabolic process"/>
    <property type="evidence" value="ECO:0007669"/>
    <property type="project" value="InterPro"/>
</dbReference>
<keyword evidence="2" id="KW-0732">Signal</keyword>
<dbReference type="GO" id="GO:0016810">
    <property type="term" value="F:hydrolase activity, acting on carbon-nitrogen (but not peptide) bonds"/>
    <property type="evidence" value="ECO:0007669"/>
    <property type="project" value="InterPro"/>
</dbReference>
<proteinExistence type="predicted"/>
<evidence type="ECO:0000313" key="4">
    <source>
        <dbReference type="EMBL" id="CDQ08755.1"/>
    </source>
</evidence>
<dbReference type="EMBL" id="CCCS020000002">
    <property type="protein sequence ID" value="CDQ08755.1"/>
    <property type="molecule type" value="Genomic_DNA"/>
</dbReference>
<dbReference type="AlphaFoldDB" id="A0A060UJR9"/>
<keyword evidence="6" id="KW-1185">Reference proteome</keyword>
<dbReference type="InterPro" id="IPR011330">
    <property type="entry name" value="Glyco_hydro/deAcase_b/a-brl"/>
</dbReference>
<dbReference type="InterPro" id="IPR051398">
    <property type="entry name" value="Polysacch_Deacetylase"/>
</dbReference>
<evidence type="ECO:0000256" key="1">
    <source>
        <dbReference type="ARBA" id="ARBA00004613"/>
    </source>
</evidence>
<dbReference type="PANTHER" id="PTHR34216:SF3">
    <property type="entry name" value="POLY-BETA-1,6-N-ACETYL-D-GLUCOSAMINE N-DEACETYLASE"/>
    <property type="match status" value="1"/>
</dbReference>
<dbReference type="SUPFAM" id="SSF88713">
    <property type="entry name" value="Glycoside hydrolase/deacetylase"/>
    <property type="match status" value="1"/>
</dbReference>
<dbReference type="PANTHER" id="PTHR34216">
    <property type="match status" value="1"/>
</dbReference>
<dbReference type="GO" id="GO:0005576">
    <property type="term" value="C:extracellular region"/>
    <property type="evidence" value="ECO:0007669"/>
    <property type="project" value="UniProtKB-SubCell"/>
</dbReference>
<organism evidence="4">
    <name type="scientific">Acidithiobacillus ferrivorans</name>
    <dbReference type="NCBI Taxonomy" id="160808"/>
    <lineage>
        <taxon>Bacteria</taxon>
        <taxon>Pseudomonadati</taxon>
        <taxon>Pseudomonadota</taxon>
        <taxon>Acidithiobacillia</taxon>
        <taxon>Acidithiobacillales</taxon>
        <taxon>Acidithiobacillaceae</taxon>
        <taxon>Acidithiobacillus</taxon>
    </lineage>
</organism>
<gene>
    <name evidence="4" type="ORF">AFERRI_100190</name>
    <name evidence="5" type="ORF">AFERRI_50160</name>
</gene>
<dbReference type="Gene3D" id="3.20.20.370">
    <property type="entry name" value="Glycoside hydrolase/deacetylase"/>
    <property type="match status" value="1"/>
</dbReference>